<feature type="active site" evidence="5">
    <location>
        <position position="303"/>
    </location>
</feature>
<dbReference type="InterPro" id="IPR050390">
    <property type="entry name" value="C5-Methyltransferase"/>
</dbReference>
<dbReference type="EC" id="2.1.1.37" evidence="7"/>
<keyword evidence="3 5" id="KW-0949">S-adenosyl-L-methionine</keyword>
<evidence type="ECO:0000256" key="4">
    <source>
        <dbReference type="ARBA" id="ARBA00022747"/>
    </source>
</evidence>
<organism evidence="8 9">
    <name type="scientific">Priestia megaterium</name>
    <name type="common">Bacillus megaterium</name>
    <dbReference type="NCBI Taxonomy" id="1404"/>
    <lineage>
        <taxon>Bacteria</taxon>
        <taxon>Bacillati</taxon>
        <taxon>Bacillota</taxon>
        <taxon>Bacilli</taxon>
        <taxon>Bacillales</taxon>
        <taxon>Bacillaceae</taxon>
        <taxon>Priestia</taxon>
    </lineage>
</organism>
<dbReference type="PANTHER" id="PTHR10629:SF52">
    <property type="entry name" value="DNA (CYTOSINE-5)-METHYLTRANSFERASE 1"/>
    <property type="match status" value="1"/>
</dbReference>
<keyword evidence="1 5" id="KW-0489">Methyltransferase</keyword>
<gene>
    <name evidence="8" type="primary">dcm</name>
    <name evidence="8" type="ORF">FDZ14_27785</name>
</gene>
<evidence type="ECO:0000256" key="6">
    <source>
        <dbReference type="RuleBase" id="RU000416"/>
    </source>
</evidence>
<dbReference type="REBASE" id="388892">
    <property type="entry name" value="M.Bme301ORF27785P"/>
</dbReference>
<evidence type="ECO:0000313" key="9">
    <source>
        <dbReference type="Proteomes" id="UP000501076"/>
    </source>
</evidence>
<dbReference type="PRINTS" id="PR00105">
    <property type="entry name" value="C5METTRFRASE"/>
</dbReference>
<comment type="similarity">
    <text evidence="5 6">Belongs to the class I-like SAM-binding methyltransferase superfamily. C5-methyltransferase family.</text>
</comment>
<dbReference type="GO" id="GO:0009307">
    <property type="term" value="P:DNA restriction-modification system"/>
    <property type="evidence" value="ECO:0007669"/>
    <property type="project" value="UniProtKB-KW"/>
</dbReference>
<protein>
    <recommendedName>
        <fullName evidence="7">Cytosine-specific methyltransferase</fullName>
        <ecNumber evidence="7">2.1.1.37</ecNumber>
    </recommendedName>
</protein>
<dbReference type="GO" id="GO:0003677">
    <property type="term" value="F:DNA binding"/>
    <property type="evidence" value="ECO:0007669"/>
    <property type="project" value="TreeGrafter"/>
</dbReference>
<geneLocation type="plasmid" evidence="9">
    <name>pfdu301a</name>
</geneLocation>
<dbReference type="EMBL" id="CP045273">
    <property type="protein sequence ID" value="QJX79906.1"/>
    <property type="molecule type" value="Genomic_DNA"/>
</dbReference>
<dbReference type="InterPro" id="IPR001525">
    <property type="entry name" value="C5_MeTfrase"/>
</dbReference>
<keyword evidence="4" id="KW-0680">Restriction system</keyword>
<evidence type="ECO:0000256" key="1">
    <source>
        <dbReference type="ARBA" id="ARBA00022603"/>
    </source>
</evidence>
<evidence type="ECO:0000256" key="7">
    <source>
        <dbReference type="RuleBase" id="RU000417"/>
    </source>
</evidence>
<keyword evidence="8" id="KW-0614">Plasmid</keyword>
<evidence type="ECO:0000313" key="8">
    <source>
        <dbReference type="EMBL" id="QJX79906.1"/>
    </source>
</evidence>
<comment type="catalytic activity">
    <reaction evidence="7">
        <text>a 2'-deoxycytidine in DNA + S-adenosyl-L-methionine = a 5-methyl-2'-deoxycytidine in DNA + S-adenosyl-L-homocysteine + H(+)</text>
        <dbReference type="Rhea" id="RHEA:13681"/>
        <dbReference type="Rhea" id="RHEA-COMP:11369"/>
        <dbReference type="Rhea" id="RHEA-COMP:11370"/>
        <dbReference type="ChEBI" id="CHEBI:15378"/>
        <dbReference type="ChEBI" id="CHEBI:57856"/>
        <dbReference type="ChEBI" id="CHEBI:59789"/>
        <dbReference type="ChEBI" id="CHEBI:85452"/>
        <dbReference type="ChEBI" id="CHEBI:85454"/>
        <dbReference type="EC" id="2.1.1.37"/>
    </reaction>
</comment>
<dbReference type="PROSITE" id="PS00094">
    <property type="entry name" value="C5_MTASE_1"/>
    <property type="match status" value="1"/>
</dbReference>
<dbReference type="PANTHER" id="PTHR10629">
    <property type="entry name" value="CYTOSINE-SPECIFIC METHYLTRANSFERASE"/>
    <property type="match status" value="1"/>
</dbReference>
<evidence type="ECO:0000256" key="5">
    <source>
        <dbReference type="PROSITE-ProRule" id="PRU01016"/>
    </source>
</evidence>
<dbReference type="Proteomes" id="UP000501076">
    <property type="component" value="Plasmid pFDU301A"/>
</dbReference>
<dbReference type="Pfam" id="PF00145">
    <property type="entry name" value="DNA_methylase"/>
    <property type="match status" value="1"/>
</dbReference>
<dbReference type="GO" id="GO:0044027">
    <property type="term" value="P:negative regulation of gene expression via chromosomal CpG island methylation"/>
    <property type="evidence" value="ECO:0007669"/>
    <property type="project" value="TreeGrafter"/>
</dbReference>
<dbReference type="Gene3D" id="3.40.50.150">
    <property type="entry name" value="Vaccinia Virus protein VP39"/>
    <property type="match status" value="1"/>
</dbReference>
<dbReference type="NCBIfam" id="TIGR00675">
    <property type="entry name" value="dcm"/>
    <property type="match status" value="1"/>
</dbReference>
<dbReference type="GO" id="GO:0003886">
    <property type="term" value="F:DNA (cytosine-5-)-methyltransferase activity"/>
    <property type="evidence" value="ECO:0007669"/>
    <property type="project" value="UniProtKB-EC"/>
</dbReference>
<dbReference type="AlphaFoldDB" id="A0A6M6E2B9"/>
<dbReference type="InterPro" id="IPR029063">
    <property type="entry name" value="SAM-dependent_MTases_sf"/>
</dbReference>
<accession>A0A6M6E2B9</accession>
<name>A0A6M6E2B9_PRIMG</name>
<dbReference type="SUPFAM" id="SSF53335">
    <property type="entry name" value="S-adenosyl-L-methionine-dependent methyltransferases"/>
    <property type="match status" value="1"/>
</dbReference>
<dbReference type="GO" id="GO:0032259">
    <property type="term" value="P:methylation"/>
    <property type="evidence" value="ECO:0007669"/>
    <property type="project" value="UniProtKB-KW"/>
</dbReference>
<sequence length="566" mass="64978">MLNFIRKCSDKSKKYKESLKKVTEIIKRRDYKQKNRIYVEAQYLEDYGFKKGTPIKYAVDIKNKRITIVPIEKSSNHVSTTTQARGKVPKEVPVIDIKNKTAITEFFNLYSDVEIQISKGQIILAVKELSITPFTNHYLDLEKELVAFKEMVQNKQKVHSKVLNFKSAKAKKAAISKKHYAFNVKNLAKASGYDQISIYDLFAAETQENVEEDQALSLSKTLKDKAIKTLSLFSGCGSFDKGFLDEGYDIVFANDRFEKKALQDYHIQTYKHNISDHIIMRDVLEFTEKDIPEVDFVVAGVPCVTFSPLNTKNNFRDSDALLHPIVEQTLNIIKWSKAKSFLIENVEKFITVKGGIILKRIKERLKDFGIITKVIDATRLGSAQKRTRVFIYGIKGGNPHLDFPPVAPYRSVADAWKGIENASQQDIYFTLTDKMLQRAKYVPQGGNITFVPQRLRAKNKKFTNYCQRLKYNGQAPTITHVQDDAFLHPFTNERYLNSREVCRLFSLPDSFELIGSRTAIFEMLKNAVDYRVSNYLAKIIKEQLLSNGKNNIVSSVRKEEFQLSLF</sequence>
<dbReference type="RefSeq" id="WP_171777888.1">
    <property type="nucleotide sequence ID" value="NZ_CP045273.1"/>
</dbReference>
<dbReference type="PROSITE" id="PS51679">
    <property type="entry name" value="SAM_MT_C5"/>
    <property type="match status" value="1"/>
</dbReference>
<keyword evidence="2 5" id="KW-0808">Transferase</keyword>
<proteinExistence type="inferred from homology"/>
<dbReference type="InterPro" id="IPR018117">
    <property type="entry name" value="C5_DNA_meth_AS"/>
</dbReference>
<dbReference type="Gene3D" id="3.90.120.10">
    <property type="entry name" value="DNA Methylase, subunit A, domain 2"/>
    <property type="match status" value="1"/>
</dbReference>
<evidence type="ECO:0000256" key="2">
    <source>
        <dbReference type="ARBA" id="ARBA00022679"/>
    </source>
</evidence>
<reference evidence="8 9" key="1">
    <citation type="submission" date="2019-10" db="EMBL/GenBank/DDBJ databases">
        <title>Complete genome sequences for adaption low water activity.</title>
        <authorList>
            <person name="Zhao L."/>
            <person name="Zhong J."/>
        </authorList>
    </citation>
    <scope>NUCLEOTIDE SEQUENCE [LARGE SCALE GENOMIC DNA]</scope>
    <source>
        <strain evidence="8 9">FDU301</strain>
        <plasmid evidence="9">pfdu301a</plasmid>
    </source>
</reference>
<evidence type="ECO:0000256" key="3">
    <source>
        <dbReference type="ARBA" id="ARBA00022691"/>
    </source>
</evidence>